<protein>
    <submittedName>
        <fullName evidence="1">Uncharacterized protein</fullName>
    </submittedName>
</protein>
<name>A0A3B5BP24_9TELE</name>
<proteinExistence type="predicted"/>
<dbReference type="Ensembl" id="ENSSPAT00000031971.1">
    <property type="protein sequence ID" value="ENSSPAP00000031467.1"/>
    <property type="gene ID" value="ENSSPAG00000023594.1"/>
</dbReference>
<organism evidence="1">
    <name type="scientific">Stegastes partitus</name>
    <name type="common">bicolor damselfish</name>
    <dbReference type="NCBI Taxonomy" id="144197"/>
    <lineage>
        <taxon>Eukaryota</taxon>
        <taxon>Metazoa</taxon>
        <taxon>Chordata</taxon>
        <taxon>Craniata</taxon>
        <taxon>Vertebrata</taxon>
        <taxon>Euteleostomi</taxon>
        <taxon>Actinopterygii</taxon>
        <taxon>Neopterygii</taxon>
        <taxon>Teleostei</taxon>
        <taxon>Neoteleostei</taxon>
        <taxon>Acanthomorphata</taxon>
        <taxon>Ovalentaria</taxon>
        <taxon>Pomacentridae</taxon>
        <taxon>Stegastes</taxon>
    </lineage>
</organism>
<dbReference type="STRING" id="144197.ENSSPAP00000031467"/>
<dbReference type="GeneTree" id="ENSGT00960000189802"/>
<dbReference type="AlphaFoldDB" id="A0A3B5BP24"/>
<accession>A0A3B5BP24</accession>
<reference evidence="1" key="1">
    <citation type="submission" date="2023-09" db="UniProtKB">
        <authorList>
            <consortium name="Ensembl"/>
        </authorList>
    </citation>
    <scope>IDENTIFICATION</scope>
</reference>
<sequence length="141" mass="15943">MAMATLILPVHLISPASYVISLYIQAALYELCWQVVQGNLKLDLVANVLGDMMELRDDMPSILADVFSILDLETGALEEKNKRDHYTQLVGACLVRTFFLVNKLFFTTGRKKHSCMLLRIEHNARAASGFFFCFLKAQKLV</sequence>
<evidence type="ECO:0000313" key="1">
    <source>
        <dbReference type="Ensembl" id="ENSSPAP00000031467.1"/>
    </source>
</evidence>